<reference evidence="1 2" key="2">
    <citation type="submission" date="2019-08" db="EMBL/GenBank/DDBJ databases">
        <title>Tsukamurella conjunctivitidis sp. nov., Tsukamurella assacharolytica sp. nov. and Tsukamurella sputae sp. nov. isolated from patients with conjunctivitis, bacteraemia (lymphoma) and respiratory infection (sputum) in Hong Kong.</title>
        <authorList>
            <person name="Fok K.M.N."/>
            <person name="Fong J.Y.H."/>
        </authorList>
    </citation>
    <scope>NUCLEOTIDE SEQUENCE [LARGE SCALE GENOMIC DNA]</scope>
    <source>
        <strain evidence="1 2">HKU70</strain>
    </source>
</reference>
<dbReference type="EMBL" id="VIGV01000003">
    <property type="protein sequence ID" value="TWS24433.1"/>
    <property type="molecule type" value="Genomic_DNA"/>
</dbReference>
<name>A0A5C5RPK8_9ACTN</name>
<organism evidence="1 2">
    <name type="scientific">Tsukamurella sputi</name>
    <dbReference type="NCBI Taxonomy" id="2591848"/>
    <lineage>
        <taxon>Bacteria</taxon>
        <taxon>Bacillati</taxon>
        <taxon>Actinomycetota</taxon>
        <taxon>Actinomycetes</taxon>
        <taxon>Mycobacteriales</taxon>
        <taxon>Tsukamurellaceae</taxon>
        <taxon>Tsukamurella</taxon>
    </lineage>
</organism>
<keyword evidence="2" id="KW-1185">Reference proteome</keyword>
<accession>A0A5C5RPK8</accession>
<dbReference type="InterPro" id="IPR055855">
    <property type="entry name" value="DUF7432"/>
</dbReference>
<gene>
    <name evidence="1" type="ORF">FK268_12655</name>
</gene>
<dbReference type="AlphaFoldDB" id="A0A5C5RPK8"/>
<sequence length="130" mass="14804">MARPETHSDLREDLLQEHVASFYSVDMTDPDQLRALAKAITAVRRAKGDAEADNLGGVRLWRPAHESVVQSRLRAAQADWDRRELGWRNAIEGIAYVKAQWERTAIDSWAKAEERVAVDWPPLEEEKVDA</sequence>
<proteinExistence type="predicted"/>
<dbReference type="Proteomes" id="UP000319792">
    <property type="component" value="Unassembled WGS sequence"/>
</dbReference>
<comment type="caution">
    <text evidence="1">The sequence shown here is derived from an EMBL/GenBank/DDBJ whole genome shotgun (WGS) entry which is preliminary data.</text>
</comment>
<reference evidence="1 2" key="1">
    <citation type="submission" date="2019-06" db="EMBL/GenBank/DDBJ databases">
        <authorList>
            <person name="Teng J.L.L."/>
            <person name="Lee H.H."/>
            <person name="Lau S.K.P."/>
            <person name="Woo P.C.Y."/>
        </authorList>
    </citation>
    <scope>NUCLEOTIDE SEQUENCE [LARGE SCALE GENOMIC DNA]</scope>
    <source>
        <strain evidence="1 2">HKU70</strain>
    </source>
</reference>
<dbReference type="Pfam" id="PF24211">
    <property type="entry name" value="DUF7432"/>
    <property type="match status" value="1"/>
</dbReference>
<protein>
    <submittedName>
        <fullName evidence="1">Uncharacterized protein</fullName>
    </submittedName>
</protein>
<evidence type="ECO:0000313" key="2">
    <source>
        <dbReference type="Proteomes" id="UP000319792"/>
    </source>
</evidence>
<dbReference type="RefSeq" id="WP_146434468.1">
    <property type="nucleotide sequence ID" value="NZ_VIGV01000003.1"/>
</dbReference>
<evidence type="ECO:0000313" key="1">
    <source>
        <dbReference type="EMBL" id="TWS24433.1"/>
    </source>
</evidence>